<feature type="compositionally biased region" description="Low complexity" evidence="1">
    <location>
        <begin position="156"/>
        <end position="168"/>
    </location>
</feature>
<comment type="caution">
    <text evidence="4">The sequence shown here is derived from an EMBL/GenBank/DDBJ whole genome shotgun (WGS) entry which is preliminary data.</text>
</comment>
<protein>
    <submittedName>
        <fullName evidence="4">ComEA family DNA-binding protein</fullName>
    </submittedName>
</protein>
<keyword evidence="2" id="KW-0472">Membrane</keyword>
<proteinExistence type="predicted"/>
<feature type="domain" description="Helix-hairpin-helix DNA-binding motif class 1" evidence="3">
    <location>
        <begin position="214"/>
        <end position="233"/>
    </location>
</feature>
<dbReference type="Proteomes" id="UP001174347">
    <property type="component" value="Unassembled WGS sequence"/>
</dbReference>
<evidence type="ECO:0000259" key="3">
    <source>
        <dbReference type="SMART" id="SM00278"/>
    </source>
</evidence>
<keyword evidence="2" id="KW-1133">Transmembrane helix</keyword>
<keyword evidence="5" id="KW-1185">Reference proteome</keyword>
<name>A0ABT8Q2L4_9CORY</name>
<dbReference type="NCBIfam" id="TIGR00426">
    <property type="entry name" value="competence protein ComEA helix-hairpin-helix repeat region"/>
    <property type="match status" value="1"/>
</dbReference>
<gene>
    <name evidence="4" type="ORF">Q0N36_03125</name>
</gene>
<dbReference type="GO" id="GO:0003677">
    <property type="term" value="F:DNA binding"/>
    <property type="evidence" value="ECO:0007669"/>
    <property type="project" value="UniProtKB-KW"/>
</dbReference>
<accession>A0ABT8Q2L4</accession>
<dbReference type="InterPro" id="IPR003583">
    <property type="entry name" value="Hlx-hairpin-Hlx_DNA-bd_motif"/>
</dbReference>
<dbReference type="PANTHER" id="PTHR21180">
    <property type="entry name" value="ENDONUCLEASE/EXONUCLEASE/PHOSPHATASE FAMILY DOMAIN-CONTAINING PROTEIN 1"/>
    <property type="match status" value="1"/>
</dbReference>
<dbReference type="InterPro" id="IPR004509">
    <property type="entry name" value="Competence_ComEA_HhH"/>
</dbReference>
<feature type="region of interest" description="Disordered" evidence="1">
    <location>
        <begin position="140"/>
        <end position="177"/>
    </location>
</feature>
<dbReference type="RefSeq" id="WP_301732150.1">
    <property type="nucleotide sequence ID" value="NZ_JAUKFL010000028.1"/>
</dbReference>
<keyword evidence="2" id="KW-0812">Transmembrane</keyword>
<evidence type="ECO:0000256" key="2">
    <source>
        <dbReference type="SAM" id="Phobius"/>
    </source>
</evidence>
<dbReference type="EMBL" id="JAUKFM010000002">
    <property type="protein sequence ID" value="MDN8619575.1"/>
    <property type="molecule type" value="Genomic_DNA"/>
</dbReference>
<dbReference type="SUPFAM" id="SSF47781">
    <property type="entry name" value="RuvA domain 2-like"/>
    <property type="match status" value="1"/>
</dbReference>
<feature type="compositionally biased region" description="Pro residues" evidence="1">
    <location>
        <begin position="146"/>
        <end position="155"/>
    </location>
</feature>
<dbReference type="Gene3D" id="1.10.150.280">
    <property type="entry name" value="AF1531-like domain"/>
    <property type="match status" value="1"/>
</dbReference>
<sequence>MAAPKISERLREFTQPTGEEELLAVDYPRPRLRISPWQACAVAVILVVGVVAWLGINARSDESSGMPEPAAISGDSGTAPSAEPSEIIVSVIGEVAEPGLQTLEPGARVADALDAAQPLPGADTIALNHAQRFSDGQQLHILPSGAAPPPAPGEPAPADGNGISESGNSGSGASGVSLNNATAEELTELKGVGEVTAQAIVAYREEHGGFQDIEELLEVTGIGPAKLAQLKDQVQL</sequence>
<dbReference type="InterPro" id="IPR010994">
    <property type="entry name" value="RuvA_2-like"/>
</dbReference>
<organism evidence="4 5">
    <name type="scientific">Corynebacterium kefirresidentii</name>
    <dbReference type="NCBI Taxonomy" id="1979527"/>
    <lineage>
        <taxon>Bacteria</taxon>
        <taxon>Bacillati</taxon>
        <taxon>Actinomycetota</taxon>
        <taxon>Actinomycetes</taxon>
        <taxon>Mycobacteriales</taxon>
        <taxon>Corynebacteriaceae</taxon>
        <taxon>Corynebacterium</taxon>
    </lineage>
</organism>
<dbReference type="PANTHER" id="PTHR21180:SF32">
    <property type="entry name" value="ENDONUCLEASE_EXONUCLEASE_PHOSPHATASE FAMILY DOMAIN-CONTAINING PROTEIN 1"/>
    <property type="match status" value="1"/>
</dbReference>
<dbReference type="SMART" id="SM00278">
    <property type="entry name" value="HhH1"/>
    <property type="match status" value="2"/>
</dbReference>
<evidence type="ECO:0000256" key="1">
    <source>
        <dbReference type="SAM" id="MobiDB-lite"/>
    </source>
</evidence>
<reference evidence="4" key="1">
    <citation type="submission" date="2023-07" db="EMBL/GenBank/DDBJ databases">
        <title>Insights into the diversity of cutaneous corynebacteria.</title>
        <authorList>
            <person name="Bruggemann H."/>
            <person name="Poehlein A."/>
        </authorList>
    </citation>
    <scope>NUCLEOTIDE SEQUENCE</scope>
    <source>
        <strain evidence="4">P7_F1</strain>
    </source>
</reference>
<dbReference type="Pfam" id="PF12836">
    <property type="entry name" value="HHH_3"/>
    <property type="match status" value="1"/>
</dbReference>
<feature type="transmembrane region" description="Helical" evidence="2">
    <location>
        <begin position="36"/>
        <end position="56"/>
    </location>
</feature>
<feature type="region of interest" description="Disordered" evidence="1">
    <location>
        <begin position="61"/>
        <end position="82"/>
    </location>
</feature>
<evidence type="ECO:0000313" key="4">
    <source>
        <dbReference type="EMBL" id="MDN8619575.1"/>
    </source>
</evidence>
<evidence type="ECO:0000313" key="5">
    <source>
        <dbReference type="Proteomes" id="UP001174347"/>
    </source>
</evidence>
<keyword evidence="4" id="KW-0238">DNA-binding</keyword>
<feature type="domain" description="Helix-hairpin-helix DNA-binding motif class 1" evidence="3">
    <location>
        <begin position="184"/>
        <end position="203"/>
    </location>
</feature>
<dbReference type="InterPro" id="IPR051675">
    <property type="entry name" value="Endo/Exo/Phosphatase_dom_1"/>
</dbReference>